<dbReference type="Pfam" id="PF13524">
    <property type="entry name" value="Glyco_trans_1_2"/>
    <property type="match status" value="1"/>
</dbReference>
<keyword evidence="3" id="KW-1185">Reference proteome</keyword>
<reference evidence="2 3" key="1">
    <citation type="submission" date="2015-03" db="EMBL/GenBank/DDBJ databases">
        <title>Genome assembly of Sandaracinus amylolyticus DSM 53668.</title>
        <authorList>
            <person name="Sharma G."/>
            <person name="Subramanian S."/>
        </authorList>
    </citation>
    <scope>NUCLEOTIDE SEQUENCE [LARGE SCALE GENOMIC DNA]</scope>
    <source>
        <strain evidence="2 3">DSM 53668</strain>
    </source>
</reference>
<proteinExistence type="predicted"/>
<evidence type="ECO:0000313" key="3">
    <source>
        <dbReference type="Proteomes" id="UP000034883"/>
    </source>
</evidence>
<dbReference type="RefSeq" id="WP_053236468.1">
    <property type="nucleotide sequence ID" value="NZ_CP011125.1"/>
</dbReference>
<dbReference type="AlphaFoldDB" id="A0A0F6YKQ4"/>
<name>A0A0F6YKQ4_9BACT</name>
<feature type="domain" description="Spore protein YkvP/CgeB glycosyl transferase-like" evidence="1">
    <location>
        <begin position="272"/>
        <end position="368"/>
    </location>
</feature>
<dbReference type="EMBL" id="CP011125">
    <property type="protein sequence ID" value="AKF09422.1"/>
    <property type="molecule type" value="Genomic_DNA"/>
</dbReference>
<accession>A0A0F6YKQ4</accession>
<dbReference type="STRING" id="927083.DB32_006571"/>
<evidence type="ECO:0000313" key="2">
    <source>
        <dbReference type="EMBL" id="AKF09422.1"/>
    </source>
</evidence>
<protein>
    <recommendedName>
        <fullName evidence="1">Spore protein YkvP/CgeB glycosyl transferase-like domain-containing protein</fullName>
    </recommendedName>
</protein>
<gene>
    <name evidence="2" type="ORF">DB32_006571</name>
</gene>
<dbReference type="KEGG" id="samy:DB32_006571"/>
<dbReference type="Proteomes" id="UP000034883">
    <property type="component" value="Chromosome"/>
</dbReference>
<dbReference type="InterPro" id="IPR055259">
    <property type="entry name" value="YkvP/CgeB_Glyco_trans-like"/>
</dbReference>
<evidence type="ECO:0000259" key="1">
    <source>
        <dbReference type="Pfam" id="PF13524"/>
    </source>
</evidence>
<organism evidence="2 3">
    <name type="scientific">Sandaracinus amylolyticus</name>
    <dbReference type="NCBI Taxonomy" id="927083"/>
    <lineage>
        <taxon>Bacteria</taxon>
        <taxon>Pseudomonadati</taxon>
        <taxon>Myxococcota</taxon>
        <taxon>Polyangia</taxon>
        <taxon>Polyangiales</taxon>
        <taxon>Sandaracinaceae</taxon>
        <taxon>Sandaracinus</taxon>
    </lineage>
</organism>
<sequence>MSRFVFEAKRTAKLRVLGPLRYGLSVASAARRDGTPLIRALVVSDGVSHTSEEQLAPFYRSRAALESRFGLAFAHVPLDDVALLLEWGPTALLQGFDLVFLKAHFRTMYNPEPIAGALRSAAPRAKLVYLDGDDDTGVQWPGLVRHVDLYVKKQVLANRHLYTQGMVGKSHLTDYVARTYGVSFDGTDVAWTTPIRPDLLDRIVVGYNVALDDKIVALARASSPSRDRAARRYDVHCRATVPSDNWLRYLRGDIAPRLASMGRDIRCLAPTTRVDQAQYYAELRDSKCCVSPFGFGEICWRDFEAILCGALLLKPDMSHLETSPDLFRPGETYVPLRWDYADLEEKVRYFTAHEEERLAIVERARSVLAEALDEEWFLRWFAGLLDRLELGRRTEATQAAE</sequence>